<dbReference type="RefSeq" id="WP_039647811.1">
    <property type="nucleotide sequence ID" value="NZ_JXBL01000001.1"/>
</dbReference>
<feature type="compositionally biased region" description="Basic residues" evidence="1">
    <location>
        <begin position="153"/>
        <end position="162"/>
    </location>
</feature>
<comment type="caution">
    <text evidence="2">The sequence shown here is derived from an EMBL/GenBank/DDBJ whole genome shotgun (WGS) entry which is preliminary data.</text>
</comment>
<dbReference type="Proteomes" id="UP000031433">
    <property type="component" value="Unassembled WGS sequence"/>
</dbReference>
<keyword evidence="3" id="KW-1185">Reference proteome</keyword>
<feature type="region of interest" description="Disordered" evidence="1">
    <location>
        <begin position="149"/>
        <end position="171"/>
    </location>
</feature>
<evidence type="ECO:0000313" key="2">
    <source>
        <dbReference type="EMBL" id="KIE43940.1"/>
    </source>
</evidence>
<dbReference type="EMBL" id="JXBL01000001">
    <property type="protein sequence ID" value="KIE43940.1"/>
    <property type="molecule type" value="Genomic_DNA"/>
</dbReference>
<sequence length="171" mass="19949">MRTELLDLETIRRELYYTLQEMAEQLMLMCRSSRLTKIQVTRVHEWERGVRPVPHHIIAAYAGVAMACWRARRERTAAPEVMEVDLRYSRLINPSVARLLFARERLRTAGHDAVALEAVEDALRQLFKHYRRIFDVDLSFCLVPPPLGNPRTKTGKPSRRSPKGIPLRWMS</sequence>
<protein>
    <submittedName>
        <fullName evidence="2">Uncharacterized protein</fullName>
    </submittedName>
</protein>
<dbReference type="AlphaFoldDB" id="A0A0C1U8N7"/>
<evidence type="ECO:0000313" key="3">
    <source>
        <dbReference type="Proteomes" id="UP000031433"/>
    </source>
</evidence>
<evidence type="ECO:0000256" key="1">
    <source>
        <dbReference type="SAM" id="MobiDB-lite"/>
    </source>
</evidence>
<proteinExistence type="predicted"/>
<accession>A0A0C1U8N7</accession>
<reference evidence="2 3" key="1">
    <citation type="submission" date="2015-01" db="EMBL/GenBank/DDBJ databases">
        <title>Genome sequence of the anaerobic bacterium Geobacter soli GSS01, a dissimilatory Fe(III) reducer from soil.</title>
        <authorList>
            <person name="Yang G."/>
            <person name="Zhou S."/>
        </authorList>
    </citation>
    <scope>NUCLEOTIDE SEQUENCE [LARGE SCALE GENOMIC DNA]</scope>
    <source>
        <strain evidence="2 3">GSS01</strain>
    </source>
</reference>
<organism evidence="2 3">
    <name type="scientific">Geobacter soli</name>
    <dbReference type="NCBI Taxonomy" id="1510391"/>
    <lineage>
        <taxon>Bacteria</taxon>
        <taxon>Pseudomonadati</taxon>
        <taxon>Thermodesulfobacteriota</taxon>
        <taxon>Desulfuromonadia</taxon>
        <taxon>Geobacterales</taxon>
        <taxon>Geobacteraceae</taxon>
        <taxon>Geobacter</taxon>
    </lineage>
</organism>
<gene>
    <name evidence="2" type="ORF">SE37_15570</name>
</gene>
<name>A0A0C1U8N7_9BACT</name>